<dbReference type="EMBL" id="BKCJ010362167">
    <property type="protein sequence ID" value="GFA05608.1"/>
    <property type="molecule type" value="Genomic_DNA"/>
</dbReference>
<accession>A0A699J269</accession>
<sequence>MQMLDGGKLFMAHPWNLMWTLETYRVGAFNFFTRLECDPRAVAWRSNGTKPYPRLTSDALEAKADWWVSSRAFFDGLINEPPPTLSPAHQDMIMIQKIFIDVWRNKIGC</sequence>
<organism evidence="1">
    <name type="scientific">Tanacetum cinerariifolium</name>
    <name type="common">Dalmatian daisy</name>
    <name type="synonym">Chrysanthemum cinerariifolium</name>
    <dbReference type="NCBI Taxonomy" id="118510"/>
    <lineage>
        <taxon>Eukaryota</taxon>
        <taxon>Viridiplantae</taxon>
        <taxon>Streptophyta</taxon>
        <taxon>Embryophyta</taxon>
        <taxon>Tracheophyta</taxon>
        <taxon>Spermatophyta</taxon>
        <taxon>Magnoliopsida</taxon>
        <taxon>eudicotyledons</taxon>
        <taxon>Gunneridae</taxon>
        <taxon>Pentapetalae</taxon>
        <taxon>asterids</taxon>
        <taxon>campanulids</taxon>
        <taxon>Asterales</taxon>
        <taxon>Asteraceae</taxon>
        <taxon>Asteroideae</taxon>
        <taxon>Anthemideae</taxon>
        <taxon>Anthemidinae</taxon>
        <taxon>Tanacetum</taxon>
    </lineage>
</organism>
<gene>
    <name evidence="1" type="ORF">Tci_577580</name>
</gene>
<protein>
    <submittedName>
        <fullName evidence="1">Uncharacterized protein</fullName>
    </submittedName>
</protein>
<evidence type="ECO:0000313" key="1">
    <source>
        <dbReference type="EMBL" id="GFA05608.1"/>
    </source>
</evidence>
<comment type="caution">
    <text evidence="1">The sequence shown here is derived from an EMBL/GenBank/DDBJ whole genome shotgun (WGS) entry which is preliminary data.</text>
</comment>
<reference evidence="1" key="1">
    <citation type="journal article" date="2019" name="Sci. Rep.">
        <title>Draft genome of Tanacetum cinerariifolium, the natural source of mosquito coil.</title>
        <authorList>
            <person name="Yamashiro T."/>
            <person name="Shiraishi A."/>
            <person name="Satake H."/>
            <person name="Nakayama K."/>
        </authorList>
    </citation>
    <scope>NUCLEOTIDE SEQUENCE</scope>
</reference>
<proteinExistence type="predicted"/>
<dbReference type="AlphaFoldDB" id="A0A699J269"/>
<name>A0A699J269_TANCI</name>